<proteinExistence type="predicted"/>
<feature type="compositionally biased region" description="Gly residues" evidence="1">
    <location>
        <begin position="280"/>
        <end position="312"/>
    </location>
</feature>
<evidence type="ECO:0000256" key="1">
    <source>
        <dbReference type="SAM" id="MobiDB-lite"/>
    </source>
</evidence>
<evidence type="ECO:0000313" key="3">
    <source>
        <dbReference type="Proteomes" id="UP001295684"/>
    </source>
</evidence>
<comment type="caution">
    <text evidence="2">The sequence shown here is derived from an EMBL/GenBank/DDBJ whole genome shotgun (WGS) entry which is preliminary data.</text>
</comment>
<protein>
    <submittedName>
        <fullName evidence="2">Uncharacterized protein</fullName>
    </submittedName>
</protein>
<gene>
    <name evidence="2" type="ORF">ECRASSUSDP1_LOCUS17137</name>
</gene>
<dbReference type="AlphaFoldDB" id="A0AAD2D0Y8"/>
<name>A0AAD2D0Y8_EUPCR</name>
<dbReference type="Proteomes" id="UP001295684">
    <property type="component" value="Unassembled WGS sequence"/>
</dbReference>
<reference evidence="2" key="1">
    <citation type="submission" date="2023-07" db="EMBL/GenBank/DDBJ databases">
        <authorList>
            <consortium name="AG Swart"/>
            <person name="Singh M."/>
            <person name="Singh A."/>
            <person name="Seah K."/>
            <person name="Emmerich C."/>
        </authorList>
    </citation>
    <scope>NUCLEOTIDE SEQUENCE</scope>
    <source>
        <strain evidence="2">DP1</strain>
    </source>
</reference>
<accession>A0AAD2D0Y8</accession>
<evidence type="ECO:0000313" key="2">
    <source>
        <dbReference type="EMBL" id="CAI2375773.1"/>
    </source>
</evidence>
<organism evidence="2 3">
    <name type="scientific">Euplotes crassus</name>
    <dbReference type="NCBI Taxonomy" id="5936"/>
    <lineage>
        <taxon>Eukaryota</taxon>
        <taxon>Sar</taxon>
        <taxon>Alveolata</taxon>
        <taxon>Ciliophora</taxon>
        <taxon>Intramacronucleata</taxon>
        <taxon>Spirotrichea</taxon>
        <taxon>Hypotrichia</taxon>
        <taxon>Euplotida</taxon>
        <taxon>Euplotidae</taxon>
        <taxon>Moneuplotes</taxon>
    </lineage>
</organism>
<keyword evidence="3" id="KW-1185">Reference proteome</keyword>
<dbReference type="EMBL" id="CAMPGE010017278">
    <property type="protein sequence ID" value="CAI2375773.1"/>
    <property type="molecule type" value="Genomic_DNA"/>
</dbReference>
<feature type="region of interest" description="Disordered" evidence="1">
    <location>
        <begin position="238"/>
        <end position="312"/>
    </location>
</feature>
<sequence>MNTKEVNEIKDRLNAYQVSFIEGKEGDLILTDAWIYYGVLVHAYFDTREGISCDGFLEDDPNLALEDKKENEAISLHEHKDTWISEDQEVLSFRYHAEENDDTIFLKIMKNSDSQIEVNILSKKADDLDNYNLDLPASLDSLMDLDSLLKSKPVSDQFSNLTKKFIKEKKPLLKKSKLLVEDVPNHPFSNPGIGGIPAGGPLGGIGSGGFKPFGGLHDIGPNGGSSLIGPGSSVFNNPGRSGGNLYGNDDPDDGLGFNPSPYGMGATPDNDDLPQFPGFRKGGGSGGGFGGGLGGGFGGGSGGGTSGGNFYM</sequence>